<feature type="domain" description="GGDEF" evidence="5">
    <location>
        <begin position="320"/>
        <end position="446"/>
    </location>
</feature>
<dbReference type="PROSITE" id="PS50887">
    <property type="entry name" value="GGDEF"/>
    <property type="match status" value="1"/>
</dbReference>
<accession>X0NN56</accession>
<dbReference type="Pfam" id="PF00990">
    <property type="entry name" value="GGDEF"/>
    <property type="match status" value="1"/>
</dbReference>
<dbReference type="CDD" id="cd01949">
    <property type="entry name" value="GGDEF"/>
    <property type="match status" value="1"/>
</dbReference>
<protein>
    <recommendedName>
        <fullName evidence="2">diguanylate cyclase</fullName>
        <ecNumber evidence="2">2.7.7.65</ecNumber>
    </recommendedName>
</protein>
<evidence type="ECO:0000256" key="1">
    <source>
        <dbReference type="ARBA" id="ARBA00001946"/>
    </source>
</evidence>
<dbReference type="EMBL" id="DF196810">
    <property type="protein sequence ID" value="GAD29456.1"/>
    <property type="molecule type" value="Genomic_DNA"/>
</dbReference>
<dbReference type="EC" id="2.7.7.65" evidence="2"/>
<reference evidence="7" key="1">
    <citation type="submission" date="2012-12" db="EMBL/GenBank/DDBJ databases">
        <title>Genome Sequence of Photobacterium leiognathi lrivu.4.1.</title>
        <authorList>
            <person name="Urbanczyk H."/>
            <person name="Ogura Y."/>
            <person name="Hayashi T."/>
            <person name="Dunlap P.V."/>
        </authorList>
    </citation>
    <scope>NUCLEOTIDE SEQUENCE [LARGE SCALE GENOMIC DNA]</scope>
    <source>
        <strain evidence="7">lrivu.4.1</strain>
    </source>
</reference>
<dbReference type="SUPFAM" id="SSF55073">
    <property type="entry name" value="Nucleotide cyclase"/>
    <property type="match status" value="1"/>
</dbReference>
<keyword evidence="4" id="KW-1133">Transmembrane helix</keyword>
<gene>
    <name evidence="6" type="ORF">PLEI_1105</name>
</gene>
<feature type="transmembrane region" description="Helical" evidence="4">
    <location>
        <begin position="265"/>
        <end position="286"/>
    </location>
</feature>
<dbReference type="NCBIfam" id="TIGR00254">
    <property type="entry name" value="GGDEF"/>
    <property type="match status" value="1"/>
</dbReference>
<organism evidence="6 7">
    <name type="scientific">Photobacterium leiognathi lrivu.4.1</name>
    <dbReference type="NCBI Taxonomy" id="1248232"/>
    <lineage>
        <taxon>Bacteria</taxon>
        <taxon>Pseudomonadati</taxon>
        <taxon>Pseudomonadota</taxon>
        <taxon>Gammaproteobacteria</taxon>
        <taxon>Vibrionales</taxon>
        <taxon>Vibrionaceae</taxon>
        <taxon>Photobacterium</taxon>
    </lineage>
</organism>
<dbReference type="GO" id="GO:0043709">
    <property type="term" value="P:cell adhesion involved in single-species biofilm formation"/>
    <property type="evidence" value="ECO:0007669"/>
    <property type="project" value="TreeGrafter"/>
</dbReference>
<dbReference type="PANTHER" id="PTHR45138:SF9">
    <property type="entry name" value="DIGUANYLATE CYCLASE DGCM-RELATED"/>
    <property type="match status" value="1"/>
</dbReference>
<dbReference type="InterPro" id="IPR043128">
    <property type="entry name" value="Rev_trsase/Diguanyl_cyclase"/>
</dbReference>
<feature type="transmembrane region" description="Helical" evidence="4">
    <location>
        <begin position="15"/>
        <end position="35"/>
    </location>
</feature>
<dbReference type="GO" id="GO:0052621">
    <property type="term" value="F:diguanylate cyclase activity"/>
    <property type="evidence" value="ECO:0007669"/>
    <property type="project" value="UniProtKB-EC"/>
</dbReference>
<name>X0NN56_PHOLE</name>
<evidence type="ECO:0000256" key="3">
    <source>
        <dbReference type="ARBA" id="ARBA00034247"/>
    </source>
</evidence>
<dbReference type="GO" id="GO:1902201">
    <property type="term" value="P:negative regulation of bacterial-type flagellum-dependent cell motility"/>
    <property type="evidence" value="ECO:0007669"/>
    <property type="project" value="TreeGrafter"/>
</dbReference>
<dbReference type="GO" id="GO:0005886">
    <property type="term" value="C:plasma membrane"/>
    <property type="evidence" value="ECO:0007669"/>
    <property type="project" value="TreeGrafter"/>
</dbReference>
<dbReference type="eggNOG" id="COG3706">
    <property type="taxonomic scope" value="Bacteria"/>
</dbReference>
<comment type="cofactor">
    <cofactor evidence="1">
        <name>Mg(2+)</name>
        <dbReference type="ChEBI" id="CHEBI:18420"/>
    </cofactor>
</comment>
<dbReference type="Gene3D" id="3.30.70.270">
    <property type="match status" value="1"/>
</dbReference>
<keyword evidence="4" id="KW-0472">Membrane</keyword>
<dbReference type="InterPro" id="IPR029787">
    <property type="entry name" value="Nucleotide_cyclase"/>
</dbReference>
<dbReference type="HOGENOM" id="CLU_049158_0_0_6"/>
<evidence type="ECO:0000259" key="5">
    <source>
        <dbReference type="PROSITE" id="PS50887"/>
    </source>
</evidence>
<dbReference type="RefSeq" id="WP_023932021.1">
    <property type="nucleotide sequence ID" value="NZ_DF196810.1"/>
</dbReference>
<keyword evidence="4" id="KW-0812">Transmembrane</keyword>
<dbReference type="PANTHER" id="PTHR45138">
    <property type="entry name" value="REGULATORY COMPONENTS OF SENSORY TRANSDUCTION SYSTEM"/>
    <property type="match status" value="1"/>
</dbReference>
<dbReference type="SMART" id="SM00267">
    <property type="entry name" value="GGDEF"/>
    <property type="match status" value="1"/>
</dbReference>
<dbReference type="InterPro" id="IPR050469">
    <property type="entry name" value="Diguanylate_Cyclase"/>
</dbReference>
<evidence type="ECO:0000256" key="4">
    <source>
        <dbReference type="SAM" id="Phobius"/>
    </source>
</evidence>
<dbReference type="FunFam" id="3.30.70.270:FF:000001">
    <property type="entry name" value="Diguanylate cyclase domain protein"/>
    <property type="match status" value="1"/>
</dbReference>
<evidence type="ECO:0000313" key="7">
    <source>
        <dbReference type="Proteomes" id="UP000030675"/>
    </source>
</evidence>
<sequence>MTLNNDIVLIVKKGMIFFVLSFAIIFYFFTIFNMAKVNEASEVIKQKINNIYDIVRQITPFYLNTDDVYMKSGISYVNGIAVMVNEDHDVRSISTAINEVEKNIREIIYDDLWGIAVIQRTDTTANTAHFKPLREVHIDLNSQGLHDENWIERIMENENLSYPYNDFSKCDLKLTENYIENFSNEKIRSIFYPFYENRKLIGVVLIDIKHNFIENLIDNYNYENHSKIEISDKKPIYEFDFLPSVKKIKLPCTPIKSEYFITIDWLSVISWVLVYSSILSLFFMAFEYSRKLINLAISKDKMTGLMRRDVFERCYKSKQKDCAVIIVDIDNFKLINDNHGHLIGDDVIRKVSRILLNSIRIDDIAIRWGGEEFVILLDIYNEDEIAKRAESIRKQIAENTISGMIVTVSIGVCISKDIPFEAKFKHADDALYQAKKNGRNQVVCYA</sequence>
<proteinExistence type="predicted"/>
<comment type="catalytic activity">
    <reaction evidence="3">
        <text>2 GTP = 3',3'-c-di-GMP + 2 diphosphate</text>
        <dbReference type="Rhea" id="RHEA:24898"/>
        <dbReference type="ChEBI" id="CHEBI:33019"/>
        <dbReference type="ChEBI" id="CHEBI:37565"/>
        <dbReference type="ChEBI" id="CHEBI:58805"/>
        <dbReference type="EC" id="2.7.7.65"/>
    </reaction>
</comment>
<evidence type="ECO:0000256" key="2">
    <source>
        <dbReference type="ARBA" id="ARBA00012528"/>
    </source>
</evidence>
<dbReference type="Proteomes" id="UP000030675">
    <property type="component" value="Unassembled WGS sequence"/>
</dbReference>
<evidence type="ECO:0000313" key="6">
    <source>
        <dbReference type="EMBL" id="GAD29456.1"/>
    </source>
</evidence>
<dbReference type="AlphaFoldDB" id="X0NN56"/>
<dbReference type="InterPro" id="IPR000160">
    <property type="entry name" value="GGDEF_dom"/>
</dbReference>